<accession>I1A4H9</accession>
<keyword evidence="6" id="KW-1185">Reference proteome</keyword>
<dbReference type="PANTHER" id="PTHR23159:SF31">
    <property type="entry name" value="CENTROSOME-ASSOCIATED PROTEIN CEP250 ISOFORM X1"/>
    <property type="match status" value="1"/>
</dbReference>
<gene>
    <name evidence="5" type="ORF">MCANUFG4_02865</name>
</gene>
<dbReference type="InterPro" id="IPR020840">
    <property type="entry name" value="Extracell_matrix-bd_GA"/>
</dbReference>
<feature type="coiled-coil region" evidence="1">
    <location>
        <begin position="1351"/>
        <end position="1378"/>
    </location>
</feature>
<sequence>MKTKTQKAIFLALSGVALLASTATATWVLLRQKHKVNAKNYEELKNKIKNKINLVISEKDRKDFENKISDPKYGSYSKTNGQAISDLLNNLENKINEETNEIKSVINQLNSSPIREKFLKRLDEAKDYVERKKVHDDAKLALALQKGRDINTEKAEAKKLIDKIQDQVLKDKLLKELEKADDILSVDKIKAEAEKELLSQGEKDLLKAQKDALKNKIDASKLSDTEKNKLKEKVDAATSTNFDSVNKEVNDKIKSSTDNADELLALDKKEVEDLISNVTDSSKKEELTNKLSSTSTPEEVAELKKEVEDTIKNQAFVDTKKEALIAKIDESSNLSVAEKERLKEQVNKVNDLESAIKAENDVNNAIAESNIRNKAKEVVELLKDGEIKNNLKNKLDSTNSIEDILEVIDQAEKILDDSRKEAKKVIDSIEDTNKKNALNEELAKAKTQAEIEAIKNEALNYAAYERAEKEAQSKDLDKKEAESLVDQITDPAKKQELKDQLANATTDEKINEIKEAAKNEIKAQAELAANKKALKDKIDASTLPENKKEELKAKVDEATSANFDTTKSEVDAELNKDQTPEKILELNKKEAESLVDQITDPAKKQELKDQLANATTDEKINEIKEAARNEIKAQAELAANKKALKDKIDASTLPENKKEELKAKVDEATSANFDATSKEVNNALLLDVLEDKTKDTITKLSDGPQKDKLKTDLANASEPREVLEILKEAEAHLEEVKKAAEAEIEKIKDPVKKQELKSELANATTEDEYNAIKAKAEEENGTSNRKKAEDAVAKLSDNNPLKAKLLKELEDKNKSDNELEYIKNQANAALNEFKKEALASVEKTKGSQEYEGLLEKVNAKNATEDELKKIKSNADSIFNAKKEAVKGSDDLAALEESNPEKTKLNKAIESAGNILALEVISKKAEVLREIANIKNPDENNTLTLEVNAIQNATNEQSELDEKKKQLEEIKAKAALQKAIEEGDQYAIAKAKASLLPYPGGVDVPAITEIHGKIDEIKNDPSLDTELKKLAKVKEITDTFETLTNKINNAKTEIAKLSPEKQAEVNAKLNESNLIKDAHINTDEEFTLLNTAISEAKAADKTNAKAEIDKLSHLEDNEKQAKKDAIDAADVDTYGKIKAIVDAAKLLDKKKDLEERAKRLPYLNGSAAQGIQDVIARINATDTEEAPTTLEKAGEFETKIGEIASELIKAKEKYDSLSEANQTEEIKTKFNEADTPEEFTELNNMLDSAIAKQNTANKKENLDRLVEALAYPNSNGTEVTGTNNAQAINDIKTIYADGTNEKMDQVLNDLDRIRGSIASAKSELGKISNENKTAFKETEGSDPVNLIEELRKSNEVEEFANLMQKINAAKEKYKEKRKLEIDQIPNLTETNKNKFKDLINAADNYLNVDSIVENAKIEANKDRLKTIIIVSDYVDEGSSRTAEVVSLIERSINSISNNIDNTPSTDLNRKEEELTNLKTKLNELKNSINSLNDQEAKNELFKILATKTDVAGVESVKLDIKKEELKKKAKELAYPGKNSTNNNIVTAISDLFRRIENADDETKLNQLTSDIDALPDKIANALQKIDEIHNNNNISVDEANRRKQVLKDELDRADTEEEFRLLLSNIESAKTQSEQEFQAGEVNRLKERAKLLPYPAGTESEAVKSIISSIETGTNLPEWNNRLNDINDKVLDLVNKISKVAPNKQSGLNDELNSSETLDKLEALSRKIDEILAAEKTDITSKINALENLSQDRKTSLINDLNNKSSSEMQNILTNAKREDLEAAINALPYPDQRASAKATLINEARNLNNNADIEEKLATVKELHSSIATTVAAINALPYPDGANSVGANNLKSRLNGLTEKSSVDSLVPSDLSSKLEKYTRILNTTLNPFPSDARDYGLKRRINGLNGSNQEDENELMWNLYETKRQFTLNPLVDALDSLSTSKKTELKAEAVTIPASEKRQPISDFDTKMNKLDEVILKAQKENAKAHVDTIAYPDNTSAATAINTLKSMIDQSPNLEAINARRQENESLKRKMAEIRQDIQTIRDTTSLDNIRAELNRVDSLDDFTPIELLIKKARAIDFVNHDLSHLNSTQKSEFVTRINQANSEDAINNIKAEASLQNKKEQIKSIIDSIGYPHPNQTNARNSKNTLKDQVQALTTDEALREKETEITALKNLIETKKTAIDSLPYPDRNAAAKNSLKNALDQATTASRVNEILPDDWSNKVEKYKTTIIEHFTRESGLIGRLNNTHPTDTTSTVNELNNQILLTKKNRTVALVNNLSNLEDSEKSSFNQRINAITNTGENQLPEKNKLDEMDSIYKEALVLAVSKLPQGNAKRSDLERRLSGALNAQGLASVKSELFNELNNLKIARGGLANSPYNNGAQDAVNSLPSDNTVRTQLQAELDDANRSNEVSKLNNIKERAVLEKKKVDLINLAKSIAFPGGNSVPAVETLKSEINRLTSLQDLSNKETKINELKNAMTGKGAAVDNLPYRNTENGRQAKDAIKRLLNSATTVAEVNRVLPSTWHNDLSAYKNIIESNCRRTHGLLHRLDQTRPDRTDDFSISNLENQVLLTKKSIKKTEIDGMIHLTDAQRNSLKAEVDAVQNTDPRLPDNANLAKIDAIAAKANAMNLAREKVNSLPANNDVKNRLLNRLNSTTLAQSEYESIKREAETEYRRILDAAKNEARTEIDKLSNSNSSKSSLTSRLNSATTLEEVNRIKEEAIAAKARDLTNERNEALREINKIANGTFDKGRLTNEANAATSATELNSIKEEAKIVNRKTNLKNEFNNLIKVDLESRGGIKEKHVGGGSGEEFIYTIENLPNLLERAKTSEELDKAETYINKQKTAELNDLTKQKFVPYDAEGRNNELRSILKSELYDDLWKSRAYKESDSRFTEHPRVQNLIANIRTHDDYRRAKEALQSYLDTYWDKTYVDRSWENPIKNRIQSKSQEEPFEKANNGRGFNSTIPQNAIDIAKQNVTNAQDRDGGLRAERDFLKGTYFTIRRQAQLDWFYVGLVRDNILNGADRNSAYSQQVEANLSDFLRAPTIESKKNVADSLIRITGNNAFVRNELNGLFQTDIINWWVRNIADSDMNPDDKYKWINEIALITDRANALNIIRNKFIAAGFQRVLTMNNPNPHPTYHFPREFITSDWPNN</sequence>
<proteinExistence type="predicted"/>
<feature type="compositionally biased region" description="Low complexity" evidence="2">
    <location>
        <begin position="2694"/>
        <end position="2709"/>
    </location>
</feature>
<evidence type="ECO:0000256" key="3">
    <source>
        <dbReference type="SAM" id="SignalP"/>
    </source>
</evidence>
<dbReference type="Pfam" id="PF01468">
    <property type="entry name" value="GA"/>
    <property type="match status" value="6"/>
</dbReference>
<dbReference type="Gene3D" id="1.10.8.40">
    <property type="entry name" value="Albumin-binding domain"/>
    <property type="match status" value="1"/>
</dbReference>
<feature type="domain" description="Extracellular matrix-binding protein ebh GA module" evidence="4">
    <location>
        <begin position="1092"/>
        <end position="1144"/>
    </location>
</feature>
<feature type="coiled-coil region" evidence="1">
    <location>
        <begin position="1466"/>
        <end position="1496"/>
    </location>
</feature>
<feature type="coiled-coil region" evidence="1">
    <location>
        <begin position="401"/>
        <end position="484"/>
    </location>
</feature>
<dbReference type="OrthoDB" id="396040at2"/>
<evidence type="ECO:0000259" key="4">
    <source>
        <dbReference type="SMART" id="SM00844"/>
    </source>
</evidence>
<dbReference type="Proteomes" id="UP000006229">
    <property type="component" value="Unassembled WGS sequence"/>
</dbReference>
<protein>
    <recommendedName>
        <fullName evidence="4">Extracellular matrix-binding protein ebh GA module domain-containing protein</fullName>
    </recommendedName>
</protein>
<feature type="region of interest" description="Disordered" evidence="2">
    <location>
        <begin position="2688"/>
        <end position="2709"/>
    </location>
</feature>
<keyword evidence="3" id="KW-0732">Signal</keyword>
<dbReference type="PANTHER" id="PTHR23159">
    <property type="entry name" value="CENTROSOMAL PROTEIN 2"/>
    <property type="match status" value="1"/>
</dbReference>
<dbReference type="InterPro" id="IPR002988">
    <property type="entry name" value="GA_module"/>
</dbReference>
<organism evidence="5 6">
    <name type="scientific">Mycoplasmopsis canis UFG4</name>
    <dbReference type="NCBI Taxonomy" id="1131455"/>
    <lineage>
        <taxon>Bacteria</taxon>
        <taxon>Bacillati</taxon>
        <taxon>Mycoplasmatota</taxon>
        <taxon>Mycoplasmoidales</taxon>
        <taxon>Metamycoplasmataceae</taxon>
        <taxon>Mycoplasmopsis</taxon>
    </lineage>
</organism>
<comment type="caution">
    <text evidence="5">The sequence shown here is derived from an EMBL/GenBank/DDBJ whole genome shotgun (WGS) entry which is preliminary data.</text>
</comment>
<feature type="domain" description="Extracellular matrix-binding protein ebh GA module" evidence="4">
    <location>
        <begin position="2074"/>
        <end position="2119"/>
    </location>
</feature>
<dbReference type="EMBL" id="AJFU01000006">
    <property type="protein sequence ID" value="EIE41400.1"/>
    <property type="molecule type" value="Genomic_DNA"/>
</dbReference>
<feature type="chain" id="PRO_5003637216" description="Extracellular matrix-binding protein ebh GA module domain-containing protein" evidence="3">
    <location>
        <begin position="26"/>
        <end position="3158"/>
    </location>
</feature>
<name>I1A4H9_9BACT</name>
<feature type="coiled-coil region" evidence="1">
    <location>
        <begin position="1595"/>
        <end position="1631"/>
    </location>
</feature>
<evidence type="ECO:0000313" key="5">
    <source>
        <dbReference type="EMBL" id="EIE41400.1"/>
    </source>
</evidence>
<feature type="coiled-coil region" evidence="1">
    <location>
        <begin position="31"/>
        <end position="108"/>
    </location>
</feature>
<evidence type="ECO:0000256" key="1">
    <source>
        <dbReference type="SAM" id="Coils"/>
    </source>
</evidence>
<feature type="domain" description="Extracellular matrix-binding protein ebh GA module" evidence="4">
    <location>
        <begin position="1365"/>
        <end position="1415"/>
    </location>
</feature>
<keyword evidence="1" id="KW-0175">Coiled coil</keyword>
<dbReference type="RefSeq" id="WP_004797258.1">
    <property type="nucleotide sequence ID" value="NZ_AJFU01000006.1"/>
</dbReference>
<feature type="coiled-coil region" evidence="1">
    <location>
        <begin position="949"/>
        <end position="979"/>
    </location>
</feature>
<dbReference type="SMART" id="SM00844">
    <property type="entry name" value="GA"/>
    <property type="match status" value="4"/>
</dbReference>
<feature type="domain" description="Extracellular matrix-binding protein ebh GA module" evidence="4">
    <location>
        <begin position="2680"/>
        <end position="2725"/>
    </location>
</feature>
<dbReference type="PATRIC" id="fig|1131455.3.peg.575"/>
<feature type="coiled-coil region" evidence="1">
    <location>
        <begin position="2021"/>
        <end position="2048"/>
    </location>
</feature>
<feature type="signal peptide" evidence="3">
    <location>
        <begin position="1"/>
        <end position="25"/>
    </location>
</feature>
<evidence type="ECO:0000313" key="6">
    <source>
        <dbReference type="Proteomes" id="UP000006229"/>
    </source>
</evidence>
<dbReference type="Gene3D" id="1.20.5.420">
    <property type="entry name" value="Immunoglobulin FC, subunit C"/>
    <property type="match status" value="1"/>
</dbReference>
<evidence type="ECO:0000256" key="2">
    <source>
        <dbReference type="SAM" id="MobiDB-lite"/>
    </source>
</evidence>
<feature type="coiled-coil region" evidence="1">
    <location>
        <begin position="2722"/>
        <end position="2749"/>
    </location>
</feature>
<reference evidence="5 6" key="1">
    <citation type="journal article" date="2012" name="J. Bacteriol.">
        <title>Genome annotation of five Mycoplasma canis strains.</title>
        <authorList>
            <person name="Brown D.R."/>
            <person name="May M."/>
            <person name="Michaels D.L."/>
            <person name="Barbet A.F."/>
        </authorList>
    </citation>
    <scope>NUCLEOTIDE SEQUENCE [LARGE SCALE GENOMIC DNA]</scope>
    <source>
        <strain evidence="5 6">UFG4</strain>
    </source>
</reference>